<evidence type="ECO:0000259" key="5">
    <source>
        <dbReference type="Pfam" id="PF00496"/>
    </source>
</evidence>
<dbReference type="GO" id="GO:0015833">
    <property type="term" value="P:peptide transport"/>
    <property type="evidence" value="ECO:0007669"/>
    <property type="project" value="TreeGrafter"/>
</dbReference>
<proteinExistence type="inferred from homology"/>
<dbReference type="EMBL" id="QEPM01000001">
    <property type="protein sequence ID" value="RDE72401.1"/>
    <property type="molecule type" value="Genomic_DNA"/>
</dbReference>
<dbReference type="FunFam" id="3.90.76.10:FF:000001">
    <property type="entry name" value="Oligopeptide ABC transporter substrate-binding protein"/>
    <property type="match status" value="1"/>
</dbReference>
<comment type="similarity">
    <text evidence="2">Belongs to the bacterial solute-binding protein 5 family.</text>
</comment>
<dbReference type="PANTHER" id="PTHR30290">
    <property type="entry name" value="PERIPLASMIC BINDING COMPONENT OF ABC TRANSPORTER"/>
    <property type="match status" value="1"/>
</dbReference>
<dbReference type="SUPFAM" id="SSF53850">
    <property type="entry name" value="Periplasmic binding protein-like II"/>
    <property type="match status" value="1"/>
</dbReference>
<dbReference type="GO" id="GO:1904680">
    <property type="term" value="F:peptide transmembrane transporter activity"/>
    <property type="evidence" value="ECO:0007669"/>
    <property type="project" value="TreeGrafter"/>
</dbReference>
<sequence length="512" mass="58752">MRIFHFKSAVLFLGVFFLNGCDDQAQKSAKSSLTVDASATPEFSQSRRQRLVRGVYSDLFLNPQQASNIEQAAFLRDLFEGLVIYDTKGNIVPAVAENWQTQDNKTWQFTLRETAKWSNGEPVTAQQFVASWQALAKSNSPLKDYLAYMNLLNAEKVLKQELPPEALGIVAENDRTLRFTLDKPTPYLPHMLAHSSLLPQYLQPHEGIVTNGAYQVSGQQGELIHLEQNPHYWAKEKVSFKNVDYQKIASQQEVGALDVVWQPQQYVEQTQYFPQLCTYFYAFNFNMPQLAQSSVRKALAMLTSPRRLLPENPSRLYLTDNFLPQSMQTVESRWEQIPVEQLLSQGQISEKKPLKLTLSYDQSELQNQLVQGLIRMWSQSDMIRIIGEGMSKSQLLENIAKGNFHIARSGWCADYNEPSAFLSLFYSHSPDNKSGYRNEEVDRLFEQSLKVIPSAERTALYHRIEQILQEENVVLPLYQSRLPVYLHPTLNGYDSGNPTEVIYSKDLFRRIE</sequence>
<dbReference type="Gene3D" id="3.40.190.10">
    <property type="entry name" value="Periplasmic binding protein-like II"/>
    <property type="match status" value="1"/>
</dbReference>
<evidence type="ECO:0000256" key="4">
    <source>
        <dbReference type="ARBA" id="ARBA00022729"/>
    </source>
</evidence>
<evidence type="ECO:0000313" key="6">
    <source>
        <dbReference type="EMBL" id="RDE72401.1"/>
    </source>
</evidence>
<organism evidence="6 7">
    <name type="scientific">Aggregatibacter segnis</name>
    <dbReference type="NCBI Taxonomy" id="739"/>
    <lineage>
        <taxon>Bacteria</taxon>
        <taxon>Pseudomonadati</taxon>
        <taxon>Pseudomonadota</taxon>
        <taxon>Gammaproteobacteria</taxon>
        <taxon>Pasteurellales</taxon>
        <taxon>Pasteurellaceae</taxon>
        <taxon>Aggregatibacter</taxon>
    </lineage>
</organism>
<comment type="subcellular location">
    <subcellularLocation>
        <location evidence="1">Cell envelope</location>
    </subcellularLocation>
</comment>
<dbReference type="PANTHER" id="PTHR30290:SF10">
    <property type="entry name" value="PERIPLASMIC OLIGOPEPTIDE-BINDING PROTEIN-RELATED"/>
    <property type="match status" value="1"/>
</dbReference>
<dbReference type="Gene3D" id="3.90.76.10">
    <property type="entry name" value="Dipeptide-binding Protein, Domain 1"/>
    <property type="match status" value="1"/>
</dbReference>
<dbReference type="Gene3D" id="3.10.105.10">
    <property type="entry name" value="Dipeptide-binding Protein, Domain 3"/>
    <property type="match status" value="1"/>
</dbReference>
<dbReference type="InterPro" id="IPR039424">
    <property type="entry name" value="SBP_5"/>
</dbReference>
<comment type="caution">
    <text evidence="6">The sequence shown here is derived from an EMBL/GenBank/DDBJ whole genome shotgun (WGS) entry which is preliminary data.</text>
</comment>
<dbReference type="AlphaFoldDB" id="A0A8B2U6C1"/>
<dbReference type="RefSeq" id="WP_111294647.1">
    <property type="nucleotide sequence ID" value="NZ_QEPM01000001.1"/>
</dbReference>
<reference evidence="6 7" key="1">
    <citation type="submission" date="2018-05" db="EMBL/GenBank/DDBJ databases">
        <title>Draft Genome Sequences for a Diverse set of 7 Haemophilus Species.</title>
        <authorList>
            <person name="Nichols M."/>
            <person name="Topaz N."/>
            <person name="Wang X."/>
            <person name="Wang X."/>
            <person name="Boxrud D."/>
        </authorList>
    </citation>
    <scope>NUCLEOTIDE SEQUENCE [LARGE SCALE GENOMIC DNA]</scope>
    <source>
        <strain evidence="6 7">C2001002503</strain>
    </source>
</reference>
<evidence type="ECO:0000313" key="7">
    <source>
        <dbReference type="Proteomes" id="UP000253998"/>
    </source>
</evidence>
<dbReference type="Pfam" id="PF00496">
    <property type="entry name" value="SBP_bac_5"/>
    <property type="match status" value="1"/>
</dbReference>
<gene>
    <name evidence="6" type="ORF">DPV83_01930</name>
</gene>
<protein>
    <submittedName>
        <fullName evidence="6">Peptide ABC transporter substrate-binding protein</fullName>
    </submittedName>
</protein>
<evidence type="ECO:0000256" key="1">
    <source>
        <dbReference type="ARBA" id="ARBA00004196"/>
    </source>
</evidence>
<keyword evidence="3" id="KW-0813">Transport</keyword>
<dbReference type="InterPro" id="IPR000914">
    <property type="entry name" value="SBP_5_dom"/>
</dbReference>
<dbReference type="InterPro" id="IPR030678">
    <property type="entry name" value="Peptide/Ni-bd"/>
</dbReference>
<accession>A0A8B2U6C1</accession>
<evidence type="ECO:0000256" key="2">
    <source>
        <dbReference type="ARBA" id="ARBA00005695"/>
    </source>
</evidence>
<dbReference type="Proteomes" id="UP000253998">
    <property type="component" value="Unassembled WGS sequence"/>
</dbReference>
<name>A0A8B2U6C1_9PAST</name>
<keyword evidence="4" id="KW-0732">Signal</keyword>
<evidence type="ECO:0000256" key="3">
    <source>
        <dbReference type="ARBA" id="ARBA00022448"/>
    </source>
</evidence>
<dbReference type="PIRSF" id="PIRSF002741">
    <property type="entry name" value="MppA"/>
    <property type="match status" value="1"/>
</dbReference>
<dbReference type="GO" id="GO:0030288">
    <property type="term" value="C:outer membrane-bounded periplasmic space"/>
    <property type="evidence" value="ECO:0007669"/>
    <property type="project" value="TreeGrafter"/>
</dbReference>
<feature type="domain" description="Solute-binding protein family 5" evidence="5">
    <location>
        <begin position="90"/>
        <end position="432"/>
    </location>
</feature>
<dbReference type="GO" id="GO:0043190">
    <property type="term" value="C:ATP-binding cassette (ABC) transporter complex"/>
    <property type="evidence" value="ECO:0007669"/>
    <property type="project" value="InterPro"/>
</dbReference>
<dbReference type="CDD" id="cd08504">
    <property type="entry name" value="PBP2_OppA"/>
    <property type="match status" value="1"/>
</dbReference>